<keyword evidence="3" id="KW-0057">Aromatic amino acid biosynthesis</keyword>
<keyword evidence="4" id="KW-0456">Lyase</keyword>
<dbReference type="PANTHER" id="PTHR43699:SF1">
    <property type="entry name" value="3-DEHYDROQUINATE DEHYDRATASE"/>
    <property type="match status" value="1"/>
</dbReference>
<organism evidence="6 7">
    <name type="scientific">Lactiplantibacillus daoliensis</name>
    <dbReference type="NCBI Taxonomy" id="2559916"/>
    <lineage>
        <taxon>Bacteria</taxon>
        <taxon>Bacillati</taxon>
        <taxon>Bacillota</taxon>
        <taxon>Bacilli</taxon>
        <taxon>Lactobacillales</taxon>
        <taxon>Lactobacillaceae</taxon>
        <taxon>Lactiplantibacillus</taxon>
    </lineage>
</organism>
<dbReference type="Pfam" id="PF01487">
    <property type="entry name" value="DHquinase_I"/>
    <property type="match status" value="1"/>
</dbReference>
<evidence type="ECO:0000256" key="3">
    <source>
        <dbReference type="ARBA" id="ARBA00023141"/>
    </source>
</evidence>
<protein>
    <recommendedName>
        <fullName evidence="2">3-dehydroquinate dehydratase</fullName>
        <ecNumber evidence="2">4.2.1.10</ecNumber>
    </recommendedName>
</protein>
<comment type="catalytic activity">
    <reaction evidence="1">
        <text>3-dehydroquinate = 3-dehydroshikimate + H2O</text>
        <dbReference type="Rhea" id="RHEA:21096"/>
        <dbReference type="ChEBI" id="CHEBI:15377"/>
        <dbReference type="ChEBI" id="CHEBI:16630"/>
        <dbReference type="ChEBI" id="CHEBI:32364"/>
        <dbReference type="EC" id="4.2.1.10"/>
    </reaction>
</comment>
<gene>
    <name evidence="6" type="ORF">ACFQH1_07515</name>
</gene>
<dbReference type="Proteomes" id="UP001596227">
    <property type="component" value="Unassembled WGS sequence"/>
</dbReference>
<keyword evidence="3" id="KW-0028">Amino-acid biosynthesis</keyword>
<accession>A0ABW1UIH5</accession>
<reference evidence="7" key="1">
    <citation type="journal article" date="2019" name="Int. J. Syst. Evol. Microbiol.">
        <title>The Global Catalogue of Microorganisms (GCM) 10K type strain sequencing project: providing services to taxonomists for standard genome sequencing and annotation.</title>
        <authorList>
            <consortium name="The Broad Institute Genomics Platform"/>
            <consortium name="The Broad Institute Genome Sequencing Center for Infectious Disease"/>
            <person name="Wu L."/>
            <person name="Ma J."/>
        </authorList>
    </citation>
    <scope>NUCLEOTIDE SEQUENCE [LARGE SCALE GENOMIC DNA]</scope>
    <source>
        <strain evidence="7">CCM 8934</strain>
    </source>
</reference>
<evidence type="ECO:0000256" key="5">
    <source>
        <dbReference type="ARBA" id="ARBA00023270"/>
    </source>
</evidence>
<dbReference type="InterPro" id="IPR050146">
    <property type="entry name" value="Type-I_3-dehydroquinase"/>
</dbReference>
<evidence type="ECO:0000313" key="7">
    <source>
        <dbReference type="Proteomes" id="UP001596227"/>
    </source>
</evidence>
<sequence length="256" mass="26945">MGLKSVTIGTEELATGMPKIGVVLMGTTRETLLGQAAQVLSSSAQIVEWRLTADDCLDNRAELINTAMQLRQVLGTIPVIATLKTAVHESSATIRAADQLYLTLVNNRLADAIELDLASVTQPQFMSLTKQMRQQQIRLILSQTYATACTASQIVADYQAMAAAGADIARVRMQPENANALLTLMAATATAGAELSLPLILTATGSLGRYGAACGQLFGSTIVFGRVGRVGGVGQLPVNQLKQTLQTLATVEGASK</sequence>
<comment type="caution">
    <text evidence="6">The sequence shown here is derived from an EMBL/GenBank/DDBJ whole genome shotgun (WGS) entry which is preliminary data.</text>
</comment>
<evidence type="ECO:0000256" key="4">
    <source>
        <dbReference type="ARBA" id="ARBA00023239"/>
    </source>
</evidence>
<dbReference type="EC" id="4.2.1.10" evidence="2"/>
<name>A0ABW1UIH5_9LACO</name>
<evidence type="ECO:0000256" key="2">
    <source>
        <dbReference type="ARBA" id="ARBA00012060"/>
    </source>
</evidence>
<dbReference type="Gene3D" id="3.20.20.70">
    <property type="entry name" value="Aldolase class I"/>
    <property type="match status" value="1"/>
</dbReference>
<dbReference type="InterPro" id="IPR013785">
    <property type="entry name" value="Aldolase_TIM"/>
</dbReference>
<keyword evidence="7" id="KW-1185">Reference proteome</keyword>
<dbReference type="InterPro" id="IPR001381">
    <property type="entry name" value="DHquinase_I"/>
</dbReference>
<dbReference type="SUPFAM" id="SSF51569">
    <property type="entry name" value="Aldolase"/>
    <property type="match status" value="1"/>
</dbReference>
<dbReference type="PANTHER" id="PTHR43699">
    <property type="entry name" value="3-DEHYDROQUINATE DEHYDRATASE"/>
    <property type="match status" value="1"/>
</dbReference>
<proteinExistence type="predicted"/>
<dbReference type="RefSeq" id="WP_223876884.1">
    <property type="nucleotide sequence ID" value="NZ_BJDH01000002.1"/>
</dbReference>
<evidence type="ECO:0000256" key="1">
    <source>
        <dbReference type="ARBA" id="ARBA00001864"/>
    </source>
</evidence>
<keyword evidence="5" id="KW-0704">Schiff base</keyword>
<dbReference type="EMBL" id="JBHSSB010000015">
    <property type="protein sequence ID" value="MFC6295049.1"/>
    <property type="molecule type" value="Genomic_DNA"/>
</dbReference>
<evidence type="ECO:0000313" key="6">
    <source>
        <dbReference type="EMBL" id="MFC6295049.1"/>
    </source>
</evidence>